<reference evidence="1 2" key="1">
    <citation type="submission" date="2023-11" db="EMBL/GenBank/DDBJ databases">
        <authorList>
            <person name="Cook R."/>
            <person name="Crisci M."/>
            <person name="Pye H."/>
            <person name="Adriaenssens E."/>
            <person name="Santini J."/>
        </authorList>
    </citation>
    <scope>NUCLEOTIDE SEQUENCE [LARGE SCALE GENOMIC DNA]</scope>
    <source>
        <strain evidence="1">Lak_Megaphage_Sonny</strain>
    </source>
</reference>
<dbReference type="Proteomes" id="UP001358193">
    <property type="component" value="Segment"/>
</dbReference>
<name>A0ABZ0Z3J6_9CAUD</name>
<dbReference type="EMBL" id="OR769223">
    <property type="protein sequence ID" value="WQJ53609.1"/>
    <property type="molecule type" value="Genomic_DNA"/>
</dbReference>
<evidence type="ECO:0000313" key="2">
    <source>
        <dbReference type="Proteomes" id="UP001358193"/>
    </source>
</evidence>
<keyword evidence="2" id="KW-1185">Reference proteome</keyword>
<protein>
    <submittedName>
        <fullName evidence="1">Uncharacterized protein</fullName>
    </submittedName>
</protein>
<accession>A0ABZ0Z3J6</accession>
<sequence length="98" mass="11225">MDRLYLTLSMDEIVESFIGIVDTPIFKRKCPVIIDMLKDINFEKIGSIVKIVIAILSEHFDNGFDISDDLKACAYIILYNYNALAYANILDMLENELD</sequence>
<proteinExistence type="predicted"/>
<evidence type="ECO:0000313" key="1">
    <source>
        <dbReference type="EMBL" id="WQJ53609.1"/>
    </source>
</evidence>
<organism evidence="1 2">
    <name type="scientific">phage Lak_Megaphage_Sonny</name>
    <dbReference type="NCBI Taxonomy" id="3109229"/>
    <lineage>
        <taxon>Viruses</taxon>
        <taxon>Duplodnaviria</taxon>
        <taxon>Heunggongvirae</taxon>
        <taxon>Uroviricota</taxon>
        <taxon>Caudoviricetes</taxon>
        <taxon>Caudoviricetes code 15 clade</taxon>
    </lineage>
</organism>